<dbReference type="Proteomes" id="UP000596742">
    <property type="component" value="Unassembled WGS sequence"/>
</dbReference>
<accession>A0A8B6GWP3</accession>
<evidence type="ECO:0000313" key="3">
    <source>
        <dbReference type="Proteomes" id="UP000596742"/>
    </source>
</evidence>
<proteinExistence type="predicted"/>
<reference evidence="2" key="1">
    <citation type="submission" date="2018-11" db="EMBL/GenBank/DDBJ databases">
        <authorList>
            <person name="Alioto T."/>
            <person name="Alioto T."/>
        </authorList>
    </citation>
    <scope>NUCLEOTIDE SEQUENCE</scope>
</reference>
<organism evidence="2 3">
    <name type="scientific">Mytilus galloprovincialis</name>
    <name type="common">Mediterranean mussel</name>
    <dbReference type="NCBI Taxonomy" id="29158"/>
    <lineage>
        <taxon>Eukaryota</taxon>
        <taxon>Metazoa</taxon>
        <taxon>Spiralia</taxon>
        <taxon>Lophotrochozoa</taxon>
        <taxon>Mollusca</taxon>
        <taxon>Bivalvia</taxon>
        <taxon>Autobranchia</taxon>
        <taxon>Pteriomorphia</taxon>
        <taxon>Mytilida</taxon>
        <taxon>Mytiloidea</taxon>
        <taxon>Mytilidae</taxon>
        <taxon>Mytilinae</taxon>
        <taxon>Mytilus</taxon>
    </lineage>
</organism>
<feature type="region of interest" description="Disordered" evidence="1">
    <location>
        <begin position="17"/>
        <end position="47"/>
    </location>
</feature>
<gene>
    <name evidence="2" type="ORF">MGAL_10B014738</name>
</gene>
<comment type="caution">
    <text evidence="2">The sequence shown here is derived from an EMBL/GenBank/DDBJ whole genome shotgun (WGS) entry which is preliminary data.</text>
</comment>
<dbReference type="OrthoDB" id="10379515at2759"/>
<evidence type="ECO:0000256" key="1">
    <source>
        <dbReference type="SAM" id="MobiDB-lite"/>
    </source>
</evidence>
<evidence type="ECO:0000313" key="2">
    <source>
        <dbReference type="EMBL" id="VDI70683.1"/>
    </source>
</evidence>
<dbReference type="AlphaFoldDB" id="A0A8B6GWP3"/>
<keyword evidence="3" id="KW-1185">Reference proteome</keyword>
<sequence length="219" mass="24150">MPPKRQASFGVAGAIKKMKTAAQRKQNSNVRPSGPSNPPNNPTVMSPDVMEELTNRVTERVASRMERRMEEIFDKIASRSNGNSGIQEAEVQHHVENLNRNIQGNGGQNNDNNIVVVSPEVLAVQPTVDKQIIGGQSAFVSCSLKPGGNIPDKIKQQIWAGQYINFHALLENDETKYRLQLVHGADNPELSITEEQNKKTLTLNQMAISLAKTHGNNLH</sequence>
<name>A0A8B6GWP3_MYTGA</name>
<dbReference type="EMBL" id="UYJE01009158">
    <property type="protein sequence ID" value="VDI70683.1"/>
    <property type="molecule type" value="Genomic_DNA"/>
</dbReference>
<protein>
    <submittedName>
        <fullName evidence="2">Uncharacterized protein</fullName>
    </submittedName>
</protein>